<dbReference type="PROSITE" id="PS51892">
    <property type="entry name" value="SUBTILASE"/>
    <property type="match status" value="1"/>
</dbReference>
<keyword evidence="5" id="KW-0031">Aminopeptidase</keyword>
<dbReference type="PANTHER" id="PTHR43806:SF14">
    <property type="entry name" value="TRIPEPTIDYL-PEPTIDASE 2"/>
    <property type="match status" value="1"/>
</dbReference>
<dbReference type="InterPro" id="IPR046940">
    <property type="entry name" value="TPPII_Ig-like_sf"/>
</dbReference>
<evidence type="ECO:0000313" key="17">
    <source>
        <dbReference type="WBParaSite" id="PTRK_0000380900.1"/>
    </source>
</evidence>
<evidence type="ECO:0000256" key="11">
    <source>
        <dbReference type="SAM" id="MobiDB-lite"/>
    </source>
</evidence>
<dbReference type="Gene3D" id="2.60.40.3170">
    <property type="match status" value="1"/>
</dbReference>
<name>A0A0N4Z918_PARTI</name>
<dbReference type="Gene3D" id="3.40.50.200">
    <property type="entry name" value="Peptidase S8/S53 domain"/>
    <property type="match status" value="1"/>
</dbReference>
<dbReference type="GO" id="GO:0005829">
    <property type="term" value="C:cytosol"/>
    <property type="evidence" value="ECO:0007669"/>
    <property type="project" value="TreeGrafter"/>
</dbReference>
<feature type="region of interest" description="Disordered" evidence="11">
    <location>
        <begin position="1178"/>
        <end position="1201"/>
    </location>
</feature>
<evidence type="ECO:0000256" key="4">
    <source>
        <dbReference type="ARBA" id="ARBA00020244"/>
    </source>
</evidence>
<keyword evidence="8 10" id="KW-0720">Serine protease</keyword>
<dbReference type="InterPro" id="IPR023828">
    <property type="entry name" value="Peptidase_S8_Ser-AS"/>
</dbReference>
<dbReference type="Pfam" id="PF00082">
    <property type="entry name" value="Peptidase_S8"/>
    <property type="match status" value="1"/>
</dbReference>
<evidence type="ECO:0000259" key="12">
    <source>
        <dbReference type="Pfam" id="PF00082"/>
    </source>
</evidence>
<feature type="domain" description="Peptidase S8/S53" evidence="12">
    <location>
        <begin position="38"/>
        <end position="506"/>
    </location>
</feature>
<dbReference type="Gene3D" id="1.25.40.710">
    <property type="match status" value="1"/>
</dbReference>
<evidence type="ECO:0000256" key="10">
    <source>
        <dbReference type="PROSITE-ProRule" id="PRU01240"/>
    </source>
</evidence>
<keyword evidence="7 10" id="KW-0378">Hydrolase</keyword>
<sequence length="1311" mass="145889">MDDIKNDNILENFPVEELVPKIPTQQKLFLEKYPEYDGRNVLIAILDTGIDVSLPSLQVTSTGERKIVDVIDCSGAGDIDISKVVTAKDGCITGLTGRKLKIPEHWDNPSGKYHIGVKNIHELYTKGLSTRVNKYKKDNVWNGSQNLSVADVRKALKKHEEEIGGKTEKLADKSKRDDLIAQLDFLKNADKYEDDEGPTADIIVFQDSKKSWKICLDTSYRGRLGMCTLLSQFKESGDYAFLNDIDKLSYSFTVRDNGNLLEIVTPIGSHGSHVANIAAAHYPDNRARDGIAPGAKIVSMCIGDSRLGSTETGAALMRAFNMCVEMKVDIVNLSYGEAVHLSNEGRVIEAIDTMVNKHGITFLSSAGNNGPALSTGGGPGSTTSSVIGVGACVTNAMSESMYSVREKVLSNMYPWSSRGPNPDGWLGVSIMAPGGAICGVPKYCAKGNQLMNGTSMSSPNAVGAVSCLISGLKAESVPISPFRMRMMLENTSLPLDSKKSDSFGYGKGLVQIDNAFEYAKNSAFSFIDPDLTGFEIGIGNNTKKPRGIYLRESYETKKPKEHFVTVTPKFRPLSDVEKQINFEANCILTCKDSFVKYPKFVNLPSDGKQFSIFVDPTQVPPGTVKYTEIIGYENDHKELGALFTIPITIINPMTVPDNGKLDGSFDMVPSIPRRMFVTVPSGCDYFIMKLKNSGNTNTAKYIMHCLQLLPNMAYRNTETHKMINMEPDSECMQTVKVKENRTVEICLTKFWNSLGNSELSYEIEFYGAIPNLKKFDMMSSNVFSPISITNCNFRHYTSTPTLTLKKLISSVKPVIAKVEPLGTRDIFDDGTQIFQLHLTYNLTVPKATEYEFYYPGLSGMLYESGIDHIFMQIFSESKKYIHSSSSFGDRYPIKLEKGDYKIHVQLRHFSDVLLEKYNELPLSIKAKLAKDIELEAFYNPNGQFVSGKKKVTSLNLQPGETKTIYVSPIALDKLPKEATIGTHLTGTMTFAKGDHISARISVKYQCNYFITHDVTSKTEKGSLVCALTTKNGKEPKENSIKSALITGLTKASDVIVAQEFLTRLTTEFGDKAEFYHEFLKKLLALKHEDNKLIMDTCDKILKNIDESELLKYFGKKQSNVPENDKIKKEMDDKKEALIAAYAAIFNYVVDSNLIISTSKIPKIFRKNFLSLKGVDNNDKKEEDKKNECKESVDDSSSPSEIDSSTAYEIVADGGEKYTLIDVQDAYASLTKWIDEADSKILVQTIKYCVANENFGLALKHLLKLQEDKKYINNRDIDSAIISLVESLGWIHISNSMSNKLLKKYPSSYRLF</sequence>
<dbReference type="InterPro" id="IPR036852">
    <property type="entry name" value="Peptidase_S8/S53_dom_sf"/>
</dbReference>
<keyword evidence="16" id="KW-1185">Reference proteome</keyword>
<dbReference type="Pfam" id="PF21223">
    <property type="entry name" value="TPPII_Ig-like-1"/>
    <property type="match status" value="1"/>
</dbReference>
<feature type="active site" description="Charge relay system" evidence="10">
    <location>
        <position position="270"/>
    </location>
</feature>
<dbReference type="SUPFAM" id="SSF52743">
    <property type="entry name" value="Subtilisin-like"/>
    <property type="match status" value="1"/>
</dbReference>
<dbReference type="InterPro" id="IPR048384">
    <property type="entry name" value="TPPII_GBD"/>
</dbReference>
<dbReference type="Pfam" id="PF12580">
    <property type="entry name" value="TPPII"/>
    <property type="match status" value="1"/>
</dbReference>
<dbReference type="GO" id="GO:0004177">
    <property type="term" value="F:aminopeptidase activity"/>
    <property type="evidence" value="ECO:0007669"/>
    <property type="project" value="UniProtKB-KW"/>
</dbReference>
<evidence type="ECO:0000256" key="3">
    <source>
        <dbReference type="ARBA" id="ARBA00012462"/>
    </source>
</evidence>
<dbReference type="Gene3D" id="2.20.25.690">
    <property type="match status" value="1"/>
</dbReference>
<reference evidence="17" key="1">
    <citation type="submission" date="2017-02" db="UniProtKB">
        <authorList>
            <consortium name="WormBaseParasite"/>
        </authorList>
    </citation>
    <scope>IDENTIFICATION</scope>
</reference>
<dbReference type="PROSITE" id="PS00138">
    <property type="entry name" value="SUBTILASE_SER"/>
    <property type="match status" value="1"/>
</dbReference>
<feature type="active site" description="Charge relay system" evidence="10">
    <location>
        <position position="47"/>
    </location>
</feature>
<evidence type="ECO:0000256" key="9">
    <source>
        <dbReference type="ARBA" id="ARBA00032232"/>
    </source>
</evidence>
<evidence type="ECO:0000259" key="14">
    <source>
        <dbReference type="Pfam" id="PF21223"/>
    </source>
</evidence>
<dbReference type="GO" id="GO:0006508">
    <property type="term" value="P:proteolysis"/>
    <property type="evidence" value="ECO:0007669"/>
    <property type="project" value="UniProtKB-KW"/>
</dbReference>
<dbReference type="WBParaSite" id="PTRK_0000380900.1">
    <property type="protein sequence ID" value="PTRK_0000380900.1"/>
    <property type="gene ID" value="PTRK_0000380900"/>
</dbReference>
<protein>
    <recommendedName>
        <fullName evidence="4">Tripeptidyl-peptidase 2</fullName>
        <ecNumber evidence="3">3.4.14.10</ecNumber>
    </recommendedName>
    <alternativeName>
        <fullName evidence="9">Tripeptidyl aminopeptidase</fullName>
    </alternativeName>
</protein>
<dbReference type="InterPro" id="IPR050131">
    <property type="entry name" value="Peptidase_S8_subtilisin-like"/>
</dbReference>
<dbReference type="InterPro" id="IPR048383">
    <property type="entry name" value="TPPII_Ig-like-1"/>
</dbReference>
<comment type="similarity">
    <text evidence="2 10">Belongs to the peptidase S8 family.</text>
</comment>
<dbReference type="STRING" id="131310.A0A0N4Z918"/>
<evidence type="ECO:0000259" key="15">
    <source>
        <dbReference type="Pfam" id="PF21316"/>
    </source>
</evidence>
<feature type="domain" description="Tripeptidyl peptidase II second Ig-like" evidence="13">
    <location>
        <begin position="794"/>
        <end position="978"/>
    </location>
</feature>
<evidence type="ECO:0000256" key="7">
    <source>
        <dbReference type="ARBA" id="ARBA00022801"/>
    </source>
</evidence>
<evidence type="ECO:0000256" key="5">
    <source>
        <dbReference type="ARBA" id="ARBA00022438"/>
    </source>
</evidence>
<accession>A0A0N4Z918</accession>
<evidence type="ECO:0000256" key="8">
    <source>
        <dbReference type="ARBA" id="ARBA00022825"/>
    </source>
</evidence>
<proteinExistence type="inferred from homology"/>
<dbReference type="PRINTS" id="PR00723">
    <property type="entry name" value="SUBTILISIN"/>
</dbReference>
<dbReference type="InterPro" id="IPR015500">
    <property type="entry name" value="Peptidase_S8_subtilisin-rel"/>
</dbReference>
<evidence type="ECO:0000256" key="2">
    <source>
        <dbReference type="ARBA" id="ARBA00011073"/>
    </source>
</evidence>
<feature type="compositionally biased region" description="Basic and acidic residues" evidence="11">
    <location>
        <begin position="1178"/>
        <end position="1192"/>
    </location>
</feature>
<dbReference type="Proteomes" id="UP000038045">
    <property type="component" value="Unplaced"/>
</dbReference>
<feature type="domain" description="Tripeptidyl-peptidase II first Ig-like" evidence="14">
    <location>
        <begin position="534"/>
        <end position="650"/>
    </location>
</feature>
<dbReference type="InterPro" id="IPR022229">
    <property type="entry name" value="TPPII_Ig-like-2"/>
</dbReference>
<evidence type="ECO:0000256" key="1">
    <source>
        <dbReference type="ARBA" id="ARBA00001910"/>
    </source>
</evidence>
<dbReference type="GO" id="GO:0008240">
    <property type="term" value="F:tripeptidyl-peptidase activity"/>
    <property type="evidence" value="ECO:0007669"/>
    <property type="project" value="UniProtKB-EC"/>
</dbReference>
<organism evidence="16 17">
    <name type="scientific">Parastrongyloides trichosuri</name>
    <name type="common">Possum-specific nematode worm</name>
    <dbReference type="NCBI Taxonomy" id="131310"/>
    <lineage>
        <taxon>Eukaryota</taxon>
        <taxon>Metazoa</taxon>
        <taxon>Ecdysozoa</taxon>
        <taxon>Nematoda</taxon>
        <taxon>Chromadorea</taxon>
        <taxon>Rhabditida</taxon>
        <taxon>Tylenchina</taxon>
        <taxon>Panagrolaimomorpha</taxon>
        <taxon>Strongyloidoidea</taxon>
        <taxon>Strongyloididae</taxon>
        <taxon>Parastrongyloides</taxon>
    </lineage>
</organism>
<dbReference type="InterPro" id="IPR046939">
    <property type="entry name" value="TPPII_C_sf"/>
</dbReference>
<dbReference type="Pfam" id="PF21316">
    <property type="entry name" value="TPPII_GBD"/>
    <property type="match status" value="1"/>
</dbReference>
<comment type="catalytic activity">
    <reaction evidence="1">
        <text>Release of an N-terminal tripeptide from a polypeptide.</text>
        <dbReference type="EC" id="3.4.14.10"/>
    </reaction>
</comment>
<dbReference type="GO" id="GO:0004252">
    <property type="term" value="F:serine-type endopeptidase activity"/>
    <property type="evidence" value="ECO:0007669"/>
    <property type="project" value="UniProtKB-UniRule"/>
</dbReference>
<dbReference type="PANTHER" id="PTHR43806">
    <property type="entry name" value="PEPTIDASE S8"/>
    <property type="match status" value="1"/>
</dbReference>
<dbReference type="InterPro" id="IPR000209">
    <property type="entry name" value="Peptidase_S8/S53_dom"/>
</dbReference>
<dbReference type="FunFam" id="3.40.50.200:FF:000003">
    <property type="entry name" value="Tripeptidyl peptidase 2"/>
    <property type="match status" value="1"/>
</dbReference>
<feature type="active site" description="Charge relay system" evidence="10">
    <location>
        <position position="455"/>
    </location>
</feature>
<keyword evidence="6 10" id="KW-0645">Protease</keyword>
<dbReference type="EC" id="3.4.14.10" evidence="3"/>
<evidence type="ECO:0000313" key="16">
    <source>
        <dbReference type="Proteomes" id="UP000038045"/>
    </source>
</evidence>
<feature type="domain" description="Tripeptidyl-peptidase II galactose-binding" evidence="15">
    <location>
        <begin position="671"/>
        <end position="755"/>
    </location>
</feature>
<evidence type="ECO:0000259" key="13">
    <source>
        <dbReference type="Pfam" id="PF12580"/>
    </source>
</evidence>
<evidence type="ECO:0000256" key="6">
    <source>
        <dbReference type="ARBA" id="ARBA00022670"/>
    </source>
</evidence>